<sequence length="57" mass="6961">MFWKERRQHPLHIRYIKHLPSDSHNILQQPGLMRPRGQLLCFQSRDRTMLQFKAGYV</sequence>
<accession>A0A8T2SL22</accession>
<evidence type="ECO:0000313" key="2">
    <source>
        <dbReference type="Proteomes" id="UP000825935"/>
    </source>
</evidence>
<organism evidence="1 2">
    <name type="scientific">Ceratopteris richardii</name>
    <name type="common">Triangle waterfern</name>
    <dbReference type="NCBI Taxonomy" id="49495"/>
    <lineage>
        <taxon>Eukaryota</taxon>
        <taxon>Viridiplantae</taxon>
        <taxon>Streptophyta</taxon>
        <taxon>Embryophyta</taxon>
        <taxon>Tracheophyta</taxon>
        <taxon>Polypodiopsida</taxon>
        <taxon>Polypodiidae</taxon>
        <taxon>Polypodiales</taxon>
        <taxon>Pteridineae</taxon>
        <taxon>Pteridaceae</taxon>
        <taxon>Parkerioideae</taxon>
        <taxon>Ceratopteris</taxon>
    </lineage>
</organism>
<keyword evidence="2" id="KW-1185">Reference proteome</keyword>
<gene>
    <name evidence="1" type="ORF">KP509_19G032300</name>
</gene>
<reference evidence="1" key="1">
    <citation type="submission" date="2021-08" db="EMBL/GenBank/DDBJ databases">
        <title>WGS assembly of Ceratopteris richardii.</title>
        <authorList>
            <person name="Marchant D.B."/>
            <person name="Chen G."/>
            <person name="Jenkins J."/>
            <person name="Shu S."/>
            <person name="Leebens-Mack J."/>
            <person name="Grimwood J."/>
            <person name="Schmutz J."/>
            <person name="Soltis P."/>
            <person name="Soltis D."/>
            <person name="Chen Z.-H."/>
        </authorList>
    </citation>
    <scope>NUCLEOTIDE SEQUENCE</scope>
    <source>
        <strain evidence="1">Whitten #5841</strain>
        <tissue evidence="1">Leaf</tissue>
    </source>
</reference>
<dbReference type="AlphaFoldDB" id="A0A8T2SL22"/>
<dbReference type="Proteomes" id="UP000825935">
    <property type="component" value="Chromosome 19"/>
</dbReference>
<proteinExistence type="predicted"/>
<comment type="caution">
    <text evidence="1">The sequence shown here is derived from an EMBL/GenBank/DDBJ whole genome shotgun (WGS) entry which is preliminary data.</text>
</comment>
<evidence type="ECO:0000313" key="1">
    <source>
        <dbReference type="EMBL" id="KAH7352152.1"/>
    </source>
</evidence>
<protein>
    <submittedName>
        <fullName evidence="1">Uncharacterized protein</fullName>
    </submittedName>
</protein>
<name>A0A8T2SL22_CERRI</name>
<dbReference type="EMBL" id="CM035424">
    <property type="protein sequence ID" value="KAH7352152.1"/>
    <property type="molecule type" value="Genomic_DNA"/>
</dbReference>